<comment type="caution">
    <text evidence="1">The sequence shown here is derived from an EMBL/GenBank/DDBJ whole genome shotgun (WGS) entry which is preliminary data.</text>
</comment>
<dbReference type="AlphaFoldDB" id="A0A8J8Q677"/>
<organism evidence="1 2">
    <name type="scientific">Natronococcus pandeyae</name>
    <dbReference type="NCBI Taxonomy" id="2055836"/>
    <lineage>
        <taxon>Archaea</taxon>
        <taxon>Methanobacteriati</taxon>
        <taxon>Methanobacteriota</taxon>
        <taxon>Stenosarchaea group</taxon>
        <taxon>Halobacteria</taxon>
        <taxon>Halobacteriales</taxon>
        <taxon>Natrialbaceae</taxon>
        <taxon>Natronococcus</taxon>
    </lineage>
</organism>
<sequence>MRFRGRSRETWFDRCQLAEIDRTGLVAAVLEPRTIQYVENGMATITVGRNYGPEDIDVAELHDVFSILESPHLERPGFAE</sequence>
<name>A0A8J8Q677_9EURY</name>
<gene>
    <name evidence="1" type="ORF">CV102_08535</name>
</gene>
<evidence type="ECO:0000313" key="1">
    <source>
        <dbReference type="EMBL" id="TYL39313.1"/>
    </source>
</evidence>
<dbReference type="Proteomes" id="UP000766904">
    <property type="component" value="Unassembled WGS sequence"/>
</dbReference>
<accession>A0A8J8Q677</accession>
<keyword evidence="2" id="KW-1185">Reference proteome</keyword>
<proteinExistence type="predicted"/>
<reference evidence="1" key="1">
    <citation type="submission" date="2017-11" db="EMBL/GenBank/DDBJ databases">
        <authorList>
            <person name="Kajale S.C."/>
            <person name="Sharma A."/>
        </authorList>
    </citation>
    <scope>NUCLEOTIDE SEQUENCE</scope>
    <source>
        <strain evidence="1">LS1_42</strain>
    </source>
</reference>
<dbReference type="EMBL" id="PHNJ01000003">
    <property type="protein sequence ID" value="TYL39313.1"/>
    <property type="molecule type" value="Genomic_DNA"/>
</dbReference>
<protein>
    <submittedName>
        <fullName evidence="1">Uncharacterized protein</fullName>
    </submittedName>
</protein>
<evidence type="ECO:0000313" key="2">
    <source>
        <dbReference type="Proteomes" id="UP000766904"/>
    </source>
</evidence>